<dbReference type="InterPro" id="IPR038570">
    <property type="entry name" value="HicA_sf"/>
</dbReference>
<comment type="similarity">
    <text evidence="1">Belongs to the HicA mRNA interferase family.</text>
</comment>
<keyword evidence="4" id="KW-0255">Endonuclease</keyword>
<dbReference type="GO" id="GO:0004519">
    <property type="term" value="F:endonuclease activity"/>
    <property type="evidence" value="ECO:0007669"/>
    <property type="project" value="UniProtKB-KW"/>
</dbReference>
<gene>
    <name evidence="8" type="ORF">SAMN04488243_13914</name>
</gene>
<keyword evidence="3" id="KW-0540">Nuclease</keyword>
<dbReference type="Gene3D" id="3.30.920.30">
    <property type="entry name" value="Hypothetical protein"/>
    <property type="match status" value="1"/>
</dbReference>
<proteinExistence type="inferred from homology"/>
<keyword evidence="2" id="KW-1277">Toxin-antitoxin system</keyword>
<accession>A0A1G7JYN7</accession>
<evidence type="ECO:0000256" key="2">
    <source>
        <dbReference type="ARBA" id="ARBA00022649"/>
    </source>
</evidence>
<dbReference type="GO" id="GO:0016787">
    <property type="term" value="F:hydrolase activity"/>
    <property type="evidence" value="ECO:0007669"/>
    <property type="project" value="UniProtKB-KW"/>
</dbReference>
<dbReference type="RefSeq" id="WP_093008428.1">
    <property type="nucleotide sequence ID" value="NZ_FNBC01000039.1"/>
</dbReference>
<organism evidence="8 9">
    <name type="scientific">Thermus arciformis</name>
    <dbReference type="NCBI Taxonomy" id="482827"/>
    <lineage>
        <taxon>Bacteria</taxon>
        <taxon>Thermotogati</taxon>
        <taxon>Deinococcota</taxon>
        <taxon>Deinococci</taxon>
        <taxon>Thermales</taxon>
        <taxon>Thermaceae</taxon>
        <taxon>Thermus</taxon>
    </lineage>
</organism>
<name>A0A1G7JYN7_9DEIN</name>
<evidence type="ECO:0000313" key="8">
    <source>
        <dbReference type="EMBL" id="SDF29955.1"/>
    </source>
</evidence>
<dbReference type="Pfam" id="PF07927">
    <property type="entry name" value="HicA_toxin"/>
    <property type="match status" value="1"/>
</dbReference>
<evidence type="ECO:0000256" key="4">
    <source>
        <dbReference type="ARBA" id="ARBA00022759"/>
    </source>
</evidence>
<evidence type="ECO:0000313" key="9">
    <source>
        <dbReference type="Proteomes" id="UP000199446"/>
    </source>
</evidence>
<dbReference type="GO" id="GO:0003729">
    <property type="term" value="F:mRNA binding"/>
    <property type="evidence" value="ECO:0007669"/>
    <property type="project" value="InterPro"/>
</dbReference>
<dbReference type="Proteomes" id="UP000199446">
    <property type="component" value="Unassembled WGS sequence"/>
</dbReference>
<keyword evidence="6" id="KW-0694">RNA-binding</keyword>
<keyword evidence="7" id="KW-0346">Stress response</keyword>
<dbReference type="AlphaFoldDB" id="A0A1G7JYN7"/>
<evidence type="ECO:0000256" key="1">
    <source>
        <dbReference type="ARBA" id="ARBA00006620"/>
    </source>
</evidence>
<keyword evidence="5" id="KW-0378">Hydrolase</keyword>
<evidence type="ECO:0000256" key="6">
    <source>
        <dbReference type="ARBA" id="ARBA00022884"/>
    </source>
</evidence>
<dbReference type="SUPFAM" id="SSF54786">
    <property type="entry name" value="YcfA/nrd intein domain"/>
    <property type="match status" value="1"/>
</dbReference>
<protein>
    <submittedName>
        <fullName evidence="8">Predicted RNA binding protein YcfA, dsRBD-like fold, HicA-like mRNA interferase family</fullName>
    </submittedName>
</protein>
<dbReference type="InterPro" id="IPR012933">
    <property type="entry name" value="HicA_mRNA_interferase"/>
</dbReference>
<evidence type="ECO:0000256" key="5">
    <source>
        <dbReference type="ARBA" id="ARBA00022801"/>
    </source>
</evidence>
<evidence type="ECO:0000256" key="7">
    <source>
        <dbReference type="ARBA" id="ARBA00023016"/>
    </source>
</evidence>
<keyword evidence="9" id="KW-1185">Reference proteome</keyword>
<reference evidence="9" key="1">
    <citation type="submission" date="2016-10" db="EMBL/GenBank/DDBJ databases">
        <authorList>
            <person name="Varghese N."/>
            <person name="Submissions S."/>
        </authorList>
    </citation>
    <scope>NUCLEOTIDE SEQUENCE [LARGE SCALE GENOMIC DNA]</scope>
    <source>
        <strain evidence="9">CGMCC 1.6992</strain>
    </source>
</reference>
<evidence type="ECO:0000256" key="3">
    <source>
        <dbReference type="ARBA" id="ARBA00022722"/>
    </source>
</evidence>
<dbReference type="OrthoDB" id="7065165at2"/>
<sequence>MARRLRPVSRRELVARLKSLGFSGPYTGGRHQFMVRGSVRLVLPNPHRGEIGVDLLKRILRQAGIEEEEWLE</sequence>
<dbReference type="STRING" id="482827.SAMN04488243_13914"/>
<dbReference type="EMBL" id="FNBC01000039">
    <property type="protein sequence ID" value="SDF29955.1"/>
    <property type="molecule type" value="Genomic_DNA"/>
</dbReference>